<evidence type="ECO:0000313" key="10">
    <source>
        <dbReference type="Ensembl" id="ENSCJAP00000089611.1"/>
    </source>
</evidence>
<evidence type="ECO:0000256" key="3">
    <source>
        <dbReference type="ARBA" id="ARBA00022702"/>
    </source>
</evidence>
<evidence type="ECO:0000313" key="11">
    <source>
        <dbReference type="Proteomes" id="UP000008225"/>
    </source>
</evidence>
<dbReference type="PANTHER" id="PTHR11681:SF2">
    <property type="entry name" value="OXYTOCIN-NEUROPHYSIN 1"/>
    <property type="match status" value="1"/>
</dbReference>
<accession>A0A8I3X7Q1</accession>
<dbReference type="PROSITE" id="PS00264">
    <property type="entry name" value="NEUROHYPOPHYS_HORM"/>
    <property type="match status" value="1"/>
</dbReference>
<dbReference type="SMART" id="SM00003">
    <property type="entry name" value="NH"/>
    <property type="match status" value="1"/>
</dbReference>
<dbReference type="Proteomes" id="UP000008225">
    <property type="component" value="Chromosome 5"/>
</dbReference>
<dbReference type="GO" id="GO:0005615">
    <property type="term" value="C:extracellular space"/>
    <property type="evidence" value="ECO:0007669"/>
    <property type="project" value="TreeGrafter"/>
</dbReference>
<dbReference type="GO" id="GO:0031894">
    <property type="term" value="F:V1A vasopressin receptor binding"/>
    <property type="evidence" value="ECO:0007669"/>
    <property type="project" value="TreeGrafter"/>
</dbReference>
<keyword evidence="3" id="KW-0372">Hormone</keyword>
<dbReference type="GO" id="GO:0005185">
    <property type="term" value="F:neurohypophyseal hormone activity"/>
    <property type="evidence" value="ECO:0007669"/>
    <property type="project" value="InterPro"/>
</dbReference>
<evidence type="ECO:0000256" key="9">
    <source>
        <dbReference type="SAM" id="SignalP"/>
    </source>
</evidence>
<comment type="function">
    <text evidence="6">Neurophysin 1 specifically binds oxytocin.</text>
</comment>
<evidence type="ECO:0000256" key="1">
    <source>
        <dbReference type="ARBA" id="ARBA00007369"/>
    </source>
</evidence>
<dbReference type="OMA" id="MEPACRE"/>
<dbReference type="PANTHER" id="PTHR11681">
    <property type="entry name" value="NEUROPHYSIN"/>
    <property type="match status" value="1"/>
</dbReference>
<reference evidence="10" key="3">
    <citation type="submission" date="2025-09" db="UniProtKB">
        <authorList>
            <consortium name="Ensembl"/>
        </authorList>
    </citation>
    <scope>IDENTIFICATION</scope>
</reference>
<dbReference type="Gene3D" id="2.60.9.10">
    <property type="entry name" value="Neurohypophysial hormone domain"/>
    <property type="match status" value="1"/>
</dbReference>
<dbReference type="InterPro" id="IPR036387">
    <property type="entry name" value="Neurhyp_horm_dom_sf"/>
</dbReference>
<keyword evidence="5" id="KW-1015">Disulfide bond</keyword>
<dbReference type="PRINTS" id="PR00831">
    <property type="entry name" value="NEUROPHYSIN"/>
</dbReference>
<dbReference type="GeneTree" id="ENSGT00390000004511"/>
<comment type="similarity">
    <text evidence="1">Belongs to the vasopressin/oxytocin family.</text>
</comment>
<evidence type="ECO:0000256" key="7">
    <source>
        <dbReference type="ARBA" id="ARBA00040473"/>
    </source>
</evidence>
<keyword evidence="9" id="KW-0732">Signal</keyword>
<dbReference type="GO" id="GO:0030141">
    <property type="term" value="C:secretory granule"/>
    <property type="evidence" value="ECO:0007669"/>
    <property type="project" value="TreeGrafter"/>
</dbReference>
<proteinExistence type="inferred from homology"/>
<dbReference type="GO" id="GO:0120162">
    <property type="term" value="P:positive regulation of cold-induced thermogenesis"/>
    <property type="evidence" value="ECO:0007669"/>
    <property type="project" value="Ensembl"/>
</dbReference>
<dbReference type="FunFam" id="2.60.9.10:FF:000001">
    <property type="entry name" value="oxytocin-neurophysin 1"/>
    <property type="match status" value="1"/>
</dbReference>
<evidence type="ECO:0000256" key="5">
    <source>
        <dbReference type="ARBA" id="ARBA00023157"/>
    </source>
</evidence>
<keyword evidence="11" id="KW-1185">Reference proteome</keyword>
<comment type="function">
    <text evidence="8">Oxytocin causes contraction of the smooth muscle of the uterus and of the mammary gland. Acts by binding to oxytocin receptor (OXTR).</text>
</comment>
<keyword evidence="4" id="KW-0027">Amidation</keyword>
<dbReference type="Pfam" id="PF00184">
    <property type="entry name" value="Hormone_5"/>
    <property type="match status" value="1"/>
</dbReference>
<protein>
    <recommendedName>
        <fullName evidence="7">Oxytocin-neurophysin 1</fullName>
    </recommendedName>
</protein>
<dbReference type="InterPro" id="IPR000981">
    <property type="entry name" value="Neurhyp_horm"/>
</dbReference>
<dbReference type="Ensembl" id="ENSCJAT00000134401.1">
    <property type="protein sequence ID" value="ENSCJAP00000089611.1"/>
    <property type="gene ID" value="ENSCJAG00000074925.1"/>
</dbReference>
<evidence type="ECO:0000256" key="2">
    <source>
        <dbReference type="ARBA" id="ARBA00022685"/>
    </source>
</evidence>
<evidence type="ECO:0000256" key="4">
    <source>
        <dbReference type="ARBA" id="ARBA00022815"/>
    </source>
</evidence>
<keyword evidence="2" id="KW-0165">Cleavage on pair of basic residues</keyword>
<feature type="chain" id="PRO_5035318394" description="Oxytocin-neurophysin 1" evidence="9">
    <location>
        <begin position="20"/>
        <end position="153"/>
    </location>
</feature>
<reference evidence="10 11" key="1">
    <citation type="submission" date="2009-03" db="EMBL/GenBank/DDBJ databases">
        <authorList>
            <person name="Warren W."/>
            <person name="Ye L."/>
            <person name="Minx P."/>
            <person name="Worley K."/>
            <person name="Gibbs R."/>
            <person name="Wilson R.K."/>
        </authorList>
    </citation>
    <scope>NUCLEOTIDE SEQUENCE [LARGE SCALE GENOMIC DNA]</scope>
</reference>
<evidence type="ECO:0000256" key="8">
    <source>
        <dbReference type="ARBA" id="ARBA00045158"/>
    </source>
</evidence>
<organism evidence="10 11">
    <name type="scientific">Callithrix jacchus</name>
    <name type="common">White-tufted-ear marmoset</name>
    <name type="synonym">Simia Jacchus</name>
    <dbReference type="NCBI Taxonomy" id="9483"/>
    <lineage>
        <taxon>Eukaryota</taxon>
        <taxon>Metazoa</taxon>
        <taxon>Chordata</taxon>
        <taxon>Craniata</taxon>
        <taxon>Vertebrata</taxon>
        <taxon>Euteleostomi</taxon>
        <taxon>Mammalia</taxon>
        <taxon>Eutheria</taxon>
        <taxon>Euarchontoglires</taxon>
        <taxon>Primates</taxon>
        <taxon>Haplorrhini</taxon>
        <taxon>Platyrrhini</taxon>
        <taxon>Cebidae</taxon>
        <taxon>Callitrichinae</taxon>
        <taxon>Callithrix</taxon>
        <taxon>Callithrix</taxon>
    </lineage>
</organism>
<sequence>MAGPSLACCLLGLLALTSACYIQNCPPGGKRAALDLDVRKCLPCGPGGKGRCFGPNICCVEELGCFVGTAEALRCQEESYLPSPCQSGHKACGSGGHCAAFGLCCSPGERGEVRRDLGEASGVAAGGPLTLPLPPDGCHADPACDVEATLSQH</sequence>
<dbReference type="InterPro" id="IPR022423">
    <property type="entry name" value="Neurohypophysial_hormone_CS"/>
</dbReference>
<reference evidence="10" key="2">
    <citation type="submission" date="2025-08" db="UniProtKB">
        <authorList>
            <consortium name="Ensembl"/>
        </authorList>
    </citation>
    <scope>IDENTIFICATION</scope>
</reference>
<name>A0A8I3X7Q1_CALJA</name>
<evidence type="ECO:0000256" key="6">
    <source>
        <dbReference type="ARBA" id="ARBA00037658"/>
    </source>
</evidence>
<dbReference type="SUPFAM" id="SSF49606">
    <property type="entry name" value="Neurophysin II"/>
    <property type="match status" value="1"/>
</dbReference>
<dbReference type="GO" id="GO:0031855">
    <property type="term" value="F:oxytocin receptor binding"/>
    <property type="evidence" value="ECO:0007669"/>
    <property type="project" value="TreeGrafter"/>
</dbReference>
<gene>
    <name evidence="10" type="primary">OXT</name>
</gene>
<feature type="signal peptide" evidence="9">
    <location>
        <begin position="1"/>
        <end position="19"/>
    </location>
</feature>
<dbReference type="AlphaFoldDB" id="A0A8I3X7Q1"/>